<accession>M4C5Q1</accession>
<evidence type="ECO:0000313" key="3">
    <source>
        <dbReference type="EnsemblProtists" id="HpaP814428"/>
    </source>
</evidence>
<name>M4C5Q1_HYAAE</name>
<keyword evidence="4" id="KW-1185">Reference proteome</keyword>
<evidence type="ECO:0000313" key="4">
    <source>
        <dbReference type="Proteomes" id="UP000011713"/>
    </source>
</evidence>
<dbReference type="HOGENOM" id="CLU_1096019_0_0_1"/>
<dbReference type="VEuPathDB" id="FungiDB:HpaG814428"/>
<evidence type="ECO:0000256" key="2">
    <source>
        <dbReference type="SAM" id="MobiDB-lite"/>
    </source>
</evidence>
<dbReference type="InParanoid" id="M4C5Q1"/>
<dbReference type="EnsemblProtists" id="HpaT814428">
    <property type="protein sequence ID" value="HpaP814428"/>
    <property type="gene ID" value="HpaG814428"/>
</dbReference>
<organism evidence="3 4">
    <name type="scientific">Hyaloperonospora arabidopsidis (strain Emoy2)</name>
    <name type="common">Downy mildew agent</name>
    <name type="synonym">Peronospora arabidopsidis</name>
    <dbReference type="NCBI Taxonomy" id="559515"/>
    <lineage>
        <taxon>Eukaryota</taxon>
        <taxon>Sar</taxon>
        <taxon>Stramenopiles</taxon>
        <taxon>Oomycota</taxon>
        <taxon>Peronosporomycetes</taxon>
        <taxon>Peronosporales</taxon>
        <taxon>Peronosporaceae</taxon>
        <taxon>Hyaloperonospora</taxon>
    </lineage>
</organism>
<feature type="region of interest" description="Disordered" evidence="2">
    <location>
        <begin position="172"/>
        <end position="192"/>
    </location>
</feature>
<feature type="compositionally biased region" description="Polar residues" evidence="2">
    <location>
        <begin position="172"/>
        <end position="190"/>
    </location>
</feature>
<dbReference type="AlphaFoldDB" id="M4C5Q1"/>
<dbReference type="Proteomes" id="UP000011713">
    <property type="component" value="Unassembled WGS sequence"/>
</dbReference>
<sequence>MYSNTPVAIAEDCNRRWSGIPLVSRKAVSEGKKLPEGSSCGHGYASLDSLTGKLVLRDFELPATNRSVTCLQKEVEDLSMEDTPFEVKAPVPDNRKTSETGTAEKVIAEQQNQQLEKAKRINKCSSLIEETLITEGLSKSDVRNVFKQLAAKYDLQVISKYQTPVFVVTTGNQSTKKGTGGQHTSNQKGPQQARAAWRSDPVIIQLQHDRDELVGKLKRVSRGSSEVEGLLKQVASFNLQIKEQKNRVRNAQNN</sequence>
<proteinExistence type="predicted"/>
<evidence type="ECO:0000256" key="1">
    <source>
        <dbReference type="SAM" id="Coils"/>
    </source>
</evidence>
<reference evidence="3" key="2">
    <citation type="submission" date="2015-06" db="UniProtKB">
        <authorList>
            <consortium name="EnsemblProtists"/>
        </authorList>
    </citation>
    <scope>IDENTIFICATION</scope>
    <source>
        <strain evidence="3">Emoy2</strain>
    </source>
</reference>
<dbReference type="EMBL" id="JH599863">
    <property type="status" value="NOT_ANNOTATED_CDS"/>
    <property type="molecule type" value="Genomic_DNA"/>
</dbReference>
<keyword evidence="1" id="KW-0175">Coiled coil</keyword>
<feature type="coiled-coil region" evidence="1">
    <location>
        <begin position="227"/>
        <end position="254"/>
    </location>
</feature>
<protein>
    <submittedName>
        <fullName evidence="3">Uncharacterized protein</fullName>
    </submittedName>
</protein>
<reference evidence="4" key="1">
    <citation type="journal article" date="2010" name="Science">
        <title>Signatures of adaptation to obligate biotrophy in the Hyaloperonospora arabidopsidis genome.</title>
        <authorList>
            <person name="Baxter L."/>
            <person name="Tripathy S."/>
            <person name="Ishaque N."/>
            <person name="Boot N."/>
            <person name="Cabral A."/>
            <person name="Kemen E."/>
            <person name="Thines M."/>
            <person name="Ah-Fong A."/>
            <person name="Anderson R."/>
            <person name="Badejoko W."/>
            <person name="Bittner-Eddy P."/>
            <person name="Boore J.L."/>
            <person name="Chibucos M.C."/>
            <person name="Coates M."/>
            <person name="Dehal P."/>
            <person name="Delehaunty K."/>
            <person name="Dong S."/>
            <person name="Downton P."/>
            <person name="Dumas B."/>
            <person name="Fabro G."/>
            <person name="Fronick C."/>
            <person name="Fuerstenberg S.I."/>
            <person name="Fulton L."/>
            <person name="Gaulin E."/>
            <person name="Govers F."/>
            <person name="Hughes L."/>
            <person name="Humphray S."/>
            <person name="Jiang R.H."/>
            <person name="Judelson H."/>
            <person name="Kamoun S."/>
            <person name="Kyung K."/>
            <person name="Meijer H."/>
            <person name="Minx P."/>
            <person name="Morris P."/>
            <person name="Nelson J."/>
            <person name="Phuntumart V."/>
            <person name="Qutob D."/>
            <person name="Rehmany A."/>
            <person name="Rougon-Cardoso A."/>
            <person name="Ryden P."/>
            <person name="Torto-Alalibo T."/>
            <person name="Studholme D."/>
            <person name="Wang Y."/>
            <person name="Win J."/>
            <person name="Wood J."/>
            <person name="Clifton S.W."/>
            <person name="Rogers J."/>
            <person name="Van den Ackerveken G."/>
            <person name="Jones J.D."/>
            <person name="McDowell J.M."/>
            <person name="Beynon J."/>
            <person name="Tyler B.M."/>
        </authorList>
    </citation>
    <scope>NUCLEOTIDE SEQUENCE [LARGE SCALE GENOMIC DNA]</scope>
    <source>
        <strain evidence="4">Emoy2</strain>
    </source>
</reference>